<feature type="compositionally biased region" description="Basic and acidic residues" evidence="1">
    <location>
        <begin position="541"/>
        <end position="560"/>
    </location>
</feature>
<keyword evidence="4" id="KW-1185">Reference proteome</keyword>
<gene>
    <name evidence="3" type="ORF">CH63R_09832</name>
</gene>
<dbReference type="RefSeq" id="XP_018154230.1">
    <property type="nucleotide sequence ID" value="XM_018304806.1"/>
</dbReference>
<feature type="compositionally biased region" description="Polar residues" evidence="1">
    <location>
        <begin position="1424"/>
        <end position="1440"/>
    </location>
</feature>
<reference evidence="4" key="1">
    <citation type="journal article" date="2017" name="BMC Genomics">
        <title>Gapless genome assembly of Colletotrichum higginsianum reveals chromosome structure and association of transposable elements with secondary metabolite gene clusters.</title>
        <authorList>
            <person name="Dallery J.-F."/>
            <person name="Lapalu N."/>
            <person name="Zampounis A."/>
            <person name="Pigne S."/>
            <person name="Luyten I."/>
            <person name="Amselem J."/>
            <person name="Wittenberg A.H.J."/>
            <person name="Zhou S."/>
            <person name="de Queiroz M.V."/>
            <person name="Robin G.P."/>
            <person name="Auger A."/>
            <person name="Hainaut M."/>
            <person name="Henrissat B."/>
            <person name="Kim K.-T."/>
            <person name="Lee Y.-H."/>
            <person name="Lespinet O."/>
            <person name="Schwartz D.C."/>
            <person name="Thon M.R."/>
            <person name="O'Connell R.J."/>
        </authorList>
    </citation>
    <scope>NUCLEOTIDE SEQUENCE [LARGE SCALE GENOMIC DNA]</scope>
    <source>
        <strain evidence="4">IMI 349063</strain>
    </source>
</reference>
<dbReference type="GO" id="GO:0005524">
    <property type="term" value="F:ATP binding"/>
    <property type="evidence" value="ECO:0007669"/>
    <property type="project" value="InterPro"/>
</dbReference>
<evidence type="ECO:0000313" key="3">
    <source>
        <dbReference type="EMBL" id="OBR05712.1"/>
    </source>
</evidence>
<dbReference type="Gene3D" id="1.10.510.10">
    <property type="entry name" value="Transferase(Phosphotransferase) domain 1"/>
    <property type="match status" value="1"/>
</dbReference>
<dbReference type="GO" id="GO:0004672">
    <property type="term" value="F:protein kinase activity"/>
    <property type="evidence" value="ECO:0007669"/>
    <property type="project" value="InterPro"/>
</dbReference>
<feature type="compositionally biased region" description="Basic and acidic residues" evidence="1">
    <location>
        <begin position="416"/>
        <end position="426"/>
    </location>
</feature>
<dbReference type="PANTHER" id="PTHR35391:SF5">
    <property type="entry name" value="DUF6590 DOMAIN-CONTAINING PROTEIN"/>
    <property type="match status" value="1"/>
</dbReference>
<dbReference type="InterPro" id="IPR011009">
    <property type="entry name" value="Kinase-like_dom_sf"/>
</dbReference>
<feature type="compositionally biased region" description="Basic and acidic residues" evidence="1">
    <location>
        <begin position="437"/>
        <end position="452"/>
    </location>
</feature>
<dbReference type="SUPFAM" id="SSF56112">
    <property type="entry name" value="Protein kinase-like (PK-like)"/>
    <property type="match status" value="1"/>
</dbReference>
<dbReference type="EMBL" id="LTAN01000007">
    <property type="protein sequence ID" value="OBR05712.1"/>
    <property type="molecule type" value="Genomic_DNA"/>
</dbReference>
<protein>
    <submittedName>
        <fullName evidence="3">Protein kinase domain-containing protein</fullName>
    </submittedName>
</protein>
<feature type="region of interest" description="Disordered" evidence="1">
    <location>
        <begin position="1407"/>
        <end position="1461"/>
    </location>
</feature>
<comment type="caution">
    <text evidence="3">The sequence shown here is derived from an EMBL/GenBank/DDBJ whole genome shotgun (WGS) entry which is preliminary data.</text>
</comment>
<dbReference type="PANTHER" id="PTHR35391">
    <property type="entry name" value="C2H2-TYPE DOMAIN-CONTAINING PROTEIN-RELATED"/>
    <property type="match status" value="1"/>
</dbReference>
<keyword evidence="3" id="KW-0808">Transferase</keyword>
<evidence type="ECO:0000256" key="1">
    <source>
        <dbReference type="SAM" id="MobiDB-lite"/>
    </source>
</evidence>
<dbReference type="VEuPathDB" id="FungiDB:CH63R_09832"/>
<feature type="compositionally biased region" description="Basic and acidic residues" evidence="1">
    <location>
        <begin position="244"/>
        <end position="260"/>
    </location>
</feature>
<feature type="compositionally biased region" description="Basic and acidic residues" evidence="1">
    <location>
        <begin position="469"/>
        <end position="479"/>
    </location>
</feature>
<feature type="compositionally biased region" description="Polar residues" evidence="1">
    <location>
        <begin position="275"/>
        <end position="293"/>
    </location>
</feature>
<feature type="region of interest" description="Disordered" evidence="1">
    <location>
        <begin position="1198"/>
        <end position="1251"/>
    </location>
</feature>
<evidence type="ECO:0000259" key="2">
    <source>
        <dbReference type="PROSITE" id="PS50011"/>
    </source>
</evidence>
<accession>A0A1B7Y148</accession>
<dbReference type="PROSITE" id="PS50011">
    <property type="entry name" value="PROTEIN_KINASE_DOM"/>
    <property type="match status" value="1"/>
</dbReference>
<name>A0A1B7Y148_COLHI</name>
<keyword evidence="3" id="KW-0418">Kinase</keyword>
<evidence type="ECO:0000313" key="4">
    <source>
        <dbReference type="Proteomes" id="UP000092177"/>
    </source>
</evidence>
<proteinExistence type="predicted"/>
<sequence length="1461" mass="164943">MPMTTDPGGGLGQSQDAIYNAAVACRDLFDSTINQIMSGKRPLKELQQRFWLWSNNSGVFAEPFISLDARLQEHEEPRAMILRLLGLIQKNLEASKWKLGDLRNCTVSRLKYHGSTTVTRLDEEFHRDETNRGPEEQLERSQAWSVVDGEPMTENNHLQGSIFGISGALERLTRLSVLISKASQNNRSARVEAFREKRKMDFAGFEELTNLIIKKKYPMISDSLRLQLTRSIVYRRQSIVYHQHREAKYQRERTKNETATKHNTPGEPMLGTRPMQPTQAAAQNHQEKSNFTGFTPLDGSEFNRQNVALGQSKTESTASVGAADVCYPRPPRPKDESVGYIDCRYCSKKVERRIFGTPSLWRKHVDEDLKPFFCVSEQCADPAVGFSKYSSWRKHMEEEHGTNWIQYNHDLPPLESKSKKAPDHESSICPLCQTPGDRLEDEKTRTKIKHELPQSTALASAPKGSSPRKNTDRRVHFGDEPQLGGYEERVSLVDEPAYSSGGLDVAQKMLSRHMAAHLQTLCFQTLEVGLADGDISNNSEHGSESLRTDTESSGGFDRDSSNLSNVSLPFNEDSDHLTTATDTPNAFDRLRIGSLKSDNDGPFVGDWLRNLDEVSISASEGFDRPHSREGDDIVSHETPAEDMRPRSPENHFPGLENPDITMLSVLGSEKGEVLWNLINDRLVSGSNGQPFLPLDDLGNLISVPNVRQALKSLNIYSDLEVDKYVNDVCNTTRIGNSQKTSRKKIFAILVMIDHVGALLSFISEDLYDVHLPLELERRRENRNRKPVLFSKSTPNGVIVRVEGSCSWQPGKMREFNEKQWRVMSPFFDMQSDKPHLYSLDVRTILPILEKDDKIKAEFFTSSGRIKTSSVRIKIHPAHHNYPQSTNSHFITEQLHGPDEPLADRELQALQELGRQDQKHLLRLLAAYQMTPGGCYFVYLCSDGNLQDFWKQFPEPKPDHSLISWLAEQAAGVASSLDFVLNQPTILGVSGQSSMHGRRVQVTPNNVLWFRDKTTDEGIAQGGILQIKDFDAEVRGVSVTYRGPEYDVAGEEISQAFEIWHLGCLLLLFILWYLEGQKGVDSFTDARLADERVDEVIRSDIFFTVSVKHGTKVADLKPSVKNCIQRLHRHPECSLLLHNMVDYISNRLLCLEPKERDKPSEVVNKLTEMAERCKADRVYACQGCPRPQSKTETVLTDIGAGQPKDDRLSSHALSQNSVKGEEYSMDLDEAPDRDQPGRGVGQDKNGDDADDDEIENAWVWKRQRSDKANITLACPFYKKDRQLHGSCYGKRLSRIRDVKQHLRRRHYMPIYCPMCYKNFSDETKRDNHMREIACERGTHLGPIGISQEQQGELSKRAPRQHTEEEQWYGIFDILFPDHPRPNSAYIDSSVITDVLELGGKGEEHLTTETLSHSKGQGAMKRGLDSSPSAAASDTEMSSTAFVSPPSLPADTKRRKTQPGEGS</sequence>
<dbReference type="OrthoDB" id="163438at2759"/>
<dbReference type="GeneID" id="28868913"/>
<dbReference type="InterPro" id="IPR000719">
    <property type="entry name" value="Prot_kinase_dom"/>
</dbReference>
<feature type="domain" description="Protein kinase" evidence="2">
    <location>
        <begin position="856"/>
        <end position="1168"/>
    </location>
</feature>
<feature type="region of interest" description="Disordered" evidence="1">
    <location>
        <begin position="244"/>
        <end position="296"/>
    </location>
</feature>
<dbReference type="KEGG" id="chig:CH63R_09832"/>
<organism evidence="3 4">
    <name type="scientific">Colletotrichum higginsianum (strain IMI 349063)</name>
    <name type="common">Crucifer anthracnose fungus</name>
    <dbReference type="NCBI Taxonomy" id="759273"/>
    <lineage>
        <taxon>Eukaryota</taxon>
        <taxon>Fungi</taxon>
        <taxon>Dikarya</taxon>
        <taxon>Ascomycota</taxon>
        <taxon>Pezizomycotina</taxon>
        <taxon>Sordariomycetes</taxon>
        <taxon>Hypocreomycetidae</taxon>
        <taxon>Glomerellales</taxon>
        <taxon>Glomerellaceae</taxon>
        <taxon>Colletotrichum</taxon>
        <taxon>Colletotrichum destructivum species complex</taxon>
    </lineage>
</organism>
<dbReference type="Proteomes" id="UP000092177">
    <property type="component" value="Unassembled WGS sequence"/>
</dbReference>
<feature type="region of interest" description="Disordered" evidence="1">
    <location>
        <begin position="534"/>
        <end position="581"/>
    </location>
</feature>
<feature type="region of interest" description="Disordered" evidence="1">
    <location>
        <begin position="415"/>
        <end position="483"/>
    </location>
</feature>